<reference evidence="7" key="1">
    <citation type="journal article" date="2019" name="Int. J. Syst. Evol. Microbiol.">
        <title>The Global Catalogue of Microorganisms (GCM) 10K type strain sequencing project: providing services to taxonomists for standard genome sequencing and annotation.</title>
        <authorList>
            <consortium name="The Broad Institute Genomics Platform"/>
            <consortium name="The Broad Institute Genome Sequencing Center for Infectious Disease"/>
            <person name="Wu L."/>
            <person name="Ma J."/>
        </authorList>
    </citation>
    <scope>NUCLEOTIDE SEQUENCE [LARGE SCALE GENOMIC DNA]</scope>
    <source>
        <strain evidence="7">JCM 16117</strain>
    </source>
</reference>
<accession>A0ABN3DN63</accession>
<name>A0ABN3DN63_9MICO</name>
<dbReference type="InterPro" id="IPR006235">
    <property type="entry name" value="OAc-hSer/O-AcSer_sulfhydrylase"/>
</dbReference>
<comment type="caution">
    <text evidence="6">The sequence shown here is derived from an EMBL/GenBank/DDBJ whole genome shotgun (WGS) entry which is preliminary data.</text>
</comment>
<dbReference type="InterPro" id="IPR015424">
    <property type="entry name" value="PyrdxlP-dep_Trfase"/>
</dbReference>
<sequence>MPLVSSGAHTGRVSTDPQFATRQIRSGYASATFQNPAVVPIYQSAAYEFESFAAARDIFALRRRGNLYSRTGNPTQTVLEERVAALDGGVAALATASGQSAVLVALLALAKNGEHLVAARQLYGGTVDLLTDTFADFGIEVTLVDQDDLEAWRAAVRPTTRAFFAESIGNPTASVLRVQEVADIAHEAGVPLVVDNTVATPVLQRPKEFGADIVVYSATKFLGGHGSSLGGVIVDLGTFDFGAEPARWPQFTQPFARVGDVVLWERFGQAGSAYLVYAKVKLVHDLGPSLSPFNSFQLIQGIETLDLRVARQSASALTVAAFLDSRPEVSVVRHPGLPGDPGHEAASRYLPRGAGSVFSFDLAGGEEVVENFVDSLGLFSLVANIGDARSLVIHPATTTHSHLDDDQLRLAGFSRATIRLSIGLEDVDDLVADLARSLDLVGALDPADDAARDHDPAREPALVTD</sequence>
<keyword evidence="7" id="KW-1185">Reference proteome</keyword>
<dbReference type="PROSITE" id="PS00868">
    <property type="entry name" value="CYS_MET_METAB_PP"/>
    <property type="match status" value="1"/>
</dbReference>
<dbReference type="InterPro" id="IPR015421">
    <property type="entry name" value="PyrdxlP-dep_Trfase_major"/>
</dbReference>
<comment type="similarity">
    <text evidence="2 5">Belongs to the trans-sulfuration enzymes family.</text>
</comment>
<evidence type="ECO:0000256" key="1">
    <source>
        <dbReference type="ARBA" id="ARBA00001933"/>
    </source>
</evidence>
<organism evidence="6 7">
    <name type="scientific">Herbiconiux moechotypicola</name>
    <dbReference type="NCBI Taxonomy" id="637393"/>
    <lineage>
        <taxon>Bacteria</taxon>
        <taxon>Bacillati</taxon>
        <taxon>Actinomycetota</taxon>
        <taxon>Actinomycetes</taxon>
        <taxon>Micrococcales</taxon>
        <taxon>Microbacteriaceae</taxon>
        <taxon>Herbiconiux</taxon>
    </lineage>
</organism>
<evidence type="ECO:0000256" key="4">
    <source>
        <dbReference type="ARBA" id="ARBA00022898"/>
    </source>
</evidence>
<dbReference type="PIRSF" id="PIRSF001434">
    <property type="entry name" value="CGS"/>
    <property type="match status" value="1"/>
</dbReference>
<dbReference type="Gene3D" id="3.40.640.10">
    <property type="entry name" value="Type I PLP-dependent aspartate aminotransferase-like (Major domain)"/>
    <property type="match status" value="1"/>
</dbReference>
<dbReference type="Proteomes" id="UP001500929">
    <property type="component" value="Unassembled WGS sequence"/>
</dbReference>
<gene>
    <name evidence="6" type="ORF">GCM10009851_22700</name>
</gene>
<dbReference type="SUPFAM" id="SSF53383">
    <property type="entry name" value="PLP-dependent transferases"/>
    <property type="match status" value="1"/>
</dbReference>
<proteinExistence type="inferred from homology"/>
<evidence type="ECO:0000256" key="5">
    <source>
        <dbReference type="RuleBase" id="RU362118"/>
    </source>
</evidence>
<dbReference type="NCBIfam" id="TIGR01326">
    <property type="entry name" value="OAH_OAS_sulfhy"/>
    <property type="match status" value="1"/>
</dbReference>
<dbReference type="GO" id="GO:0016740">
    <property type="term" value="F:transferase activity"/>
    <property type="evidence" value="ECO:0007669"/>
    <property type="project" value="UniProtKB-KW"/>
</dbReference>
<dbReference type="PANTHER" id="PTHR43797:SF2">
    <property type="entry name" value="HOMOCYSTEINE_CYSTEINE SYNTHASE"/>
    <property type="match status" value="1"/>
</dbReference>
<dbReference type="EMBL" id="BAAAQY010000006">
    <property type="protein sequence ID" value="GAA2237145.1"/>
    <property type="molecule type" value="Genomic_DNA"/>
</dbReference>
<dbReference type="PANTHER" id="PTHR43797">
    <property type="entry name" value="HOMOCYSTEINE/CYSTEINE SYNTHASE"/>
    <property type="match status" value="1"/>
</dbReference>
<dbReference type="InterPro" id="IPR015422">
    <property type="entry name" value="PyrdxlP-dep_Trfase_small"/>
</dbReference>
<dbReference type="Pfam" id="PF01053">
    <property type="entry name" value="Cys_Met_Meta_PP"/>
    <property type="match status" value="1"/>
</dbReference>
<protein>
    <submittedName>
        <fullName evidence="6">PLP-dependent transferase</fullName>
    </submittedName>
</protein>
<evidence type="ECO:0000256" key="2">
    <source>
        <dbReference type="ARBA" id="ARBA00009077"/>
    </source>
</evidence>
<keyword evidence="4 5" id="KW-0663">Pyridoxal phosphate</keyword>
<dbReference type="InterPro" id="IPR000277">
    <property type="entry name" value="Cys/Met-Metab_PyrdxlP-dep_enz"/>
</dbReference>
<dbReference type="CDD" id="cd00614">
    <property type="entry name" value="CGS_like"/>
    <property type="match status" value="1"/>
</dbReference>
<keyword evidence="3 6" id="KW-0808">Transferase</keyword>
<comment type="cofactor">
    <cofactor evidence="1 5">
        <name>pyridoxal 5'-phosphate</name>
        <dbReference type="ChEBI" id="CHEBI:597326"/>
    </cofactor>
</comment>
<evidence type="ECO:0000256" key="3">
    <source>
        <dbReference type="ARBA" id="ARBA00022679"/>
    </source>
</evidence>
<evidence type="ECO:0000313" key="6">
    <source>
        <dbReference type="EMBL" id="GAA2237145.1"/>
    </source>
</evidence>
<dbReference type="Gene3D" id="3.90.1150.10">
    <property type="entry name" value="Aspartate Aminotransferase, domain 1"/>
    <property type="match status" value="1"/>
</dbReference>
<dbReference type="InterPro" id="IPR054542">
    <property type="entry name" value="Cys_met_metab_PP"/>
</dbReference>
<evidence type="ECO:0000313" key="7">
    <source>
        <dbReference type="Proteomes" id="UP001500929"/>
    </source>
</evidence>